<protein>
    <recommendedName>
        <fullName evidence="2">Rhodopsin domain-containing protein</fullName>
    </recommendedName>
</protein>
<keyword evidence="1" id="KW-1133">Transmembrane helix</keyword>
<comment type="caution">
    <text evidence="3">The sequence shown here is derived from an EMBL/GenBank/DDBJ whole genome shotgun (WGS) entry which is preliminary data.</text>
</comment>
<reference evidence="3 4" key="1">
    <citation type="submission" date="2024-03" db="EMBL/GenBank/DDBJ databases">
        <title>A high-quality draft genome sequence of Diaporthe vaccinii, a causative agent of upright dieback and viscid rot disease in cranberry plants.</title>
        <authorList>
            <person name="Sarrasin M."/>
            <person name="Lang B.F."/>
            <person name="Burger G."/>
        </authorList>
    </citation>
    <scope>NUCLEOTIDE SEQUENCE [LARGE SCALE GENOMIC DNA]</scope>
    <source>
        <strain evidence="3 4">IS7</strain>
    </source>
</reference>
<keyword evidence="1" id="KW-0472">Membrane</keyword>
<feature type="domain" description="Rhodopsin" evidence="2">
    <location>
        <begin position="33"/>
        <end position="79"/>
    </location>
</feature>
<sequence>MWHIGPMPVVDECHDLVVNAILWTVLAFVAVGLRLFTRGFIVKRMGWDDYLMASAMVCSIGFLVAAMYQVKWGLGQAVDPANLASFLTVSVIRPR</sequence>
<dbReference type="EMBL" id="JBAWTH010000002">
    <property type="protein sequence ID" value="KAL2293060.1"/>
    <property type="molecule type" value="Genomic_DNA"/>
</dbReference>
<evidence type="ECO:0000259" key="2">
    <source>
        <dbReference type="Pfam" id="PF20684"/>
    </source>
</evidence>
<dbReference type="InterPro" id="IPR049326">
    <property type="entry name" value="Rhodopsin_dom_fungi"/>
</dbReference>
<keyword evidence="4" id="KW-1185">Reference proteome</keyword>
<evidence type="ECO:0000313" key="3">
    <source>
        <dbReference type="EMBL" id="KAL2293060.1"/>
    </source>
</evidence>
<keyword evidence="1" id="KW-0812">Transmembrane</keyword>
<feature type="transmembrane region" description="Helical" evidence="1">
    <location>
        <begin position="49"/>
        <end position="70"/>
    </location>
</feature>
<evidence type="ECO:0000256" key="1">
    <source>
        <dbReference type="SAM" id="Phobius"/>
    </source>
</evidence>
<name>A0ABR4FED8_9PEZI</name>
<organism evidence="3 4">
    <name type="scientific">Diaporthe vaccinii</name>
    <dbReference type="NCBI Taxonomy" id="105482"/>
    <lineage>
        <taxon>Eukaryota</taxon>
        <taxon>Fungi</taxon>
        <taxon>Dikarya</taxon>
        <taxon>Ascomycota</taxon>
        <taxon>Pezizomycotina</taxon>
        <taxon>Sordariomycetes</taxon>
        <taxon>Sordariomycetidae</taxon>
        <taxon>Diaporthales</taxon>
        <taxon>Diaporthaceae</taxon>
        <taxon>Diaporthe</taxon>
        <taxon>Diaporthe eres species complex</taxon>
    </lineage>
</organism>
<dbReference type="Pfam" id="PF20684">
    <property type="entry name" value="Fung_rhodopsin"/>
    <property type="match status" value="1"/>
</dbReference>
<evidence type="ECO:0000313" key="4">
    <source>
        <dbReference type="Proteomes" id="UP001600888"/>
    </source>
</evidence>
<gene>
    <name evidence="3" type="ORF">FJTKL_08061</name>
</gene>
<dbReference type="Proteomes" id="UP001600888">
    <property type="component" value="Unassembled WGS sequence"/>
</dbReference>
<accession>A0ABR4FED8</accession>
<feature type="transmembrane region" description="Helical" evidence="1">
    <location>
        <begin position="20"/>
        <end position="37"/>
    </location>
</feature>
<proteinExistence type="predicted"/>